<dbReference type="EMBL" id="JACHEN010000024">
    <property type="protein sequence ID" value="MBB6217530.1"/>
    <property type="molecule type" value="Genomic_DNA"/>
</dbReference>
<reference evidence="1 2" key="1">
    <citation type="submission" date="2020-08" db="EMBL/GenBank/DDBJ databases">
        <title>Genomic Encyclopedia of Type Strains, Phase IV (KMG-IV): sequencing the most valuable type-strain genomes for metagenomic binning, comparative biology and taxonomic classification.</title>
        <authorList>
            <person name="Goeker M."/>
        </authorList>
    </citation>
    <scope>NUCLEOTIDE SEQUENCE [LARGE SCALE GENOMIC DNA]</scope>
    <source>
        <strain evidence="1 2">DSM 103526</strain>
    </source>
</reference>
<comment type="caution">
    <text evidence="1">The sequence shown here is derived from an EMBL/GenBank/DDBJ whole genome shotgun (WGS) entry which is preliminary data.</text>
</comment>
<dbReference type="Proteomes" id="UP000579281">
    <property type="component" value="Unassembled WGS sequence"/>
</dbReference>
<evidence type="ECO:0000313" key="1">
    <source>
        <dbReference type="EMBL" id="MBB6217530.1"/>
    </source>
</evidence>
<sequence>MMYFIIGVVGSTSSFMCLRNPVYRSLD</sequence>
<accession>A0A841KZY9</accession>
<name>A0A841KZY9_9FIRM</name>
<gene>
    <name evidence="1" type="ORF">HNQ80_003651</name>
</gene>
<protein>
    <submittedName>
        <fullName evidence="1">Uncharacterized protein</fullName>
    </submittedName>
</protein>
<evidence type="ECO:0000313" key="2">
    <source>
        <dbReference type="Proteomes" id="UP000579281"/>
    </source>
</evidence>
<proteinExistence type="predicted"/>
<organism evidence="1 2">
    <name type="scientific">Anaerosolibacter carboniphilus</name>
    <dbReference type="NCBI Taxonomy" id="1417629"/>
    <lineage>
        <taxon>Bacteria</taxon>
        <taxon>Bacillati</taxon>
        <taxon>Bacillota</taxon>
        <taxon>Clostridia</taxon>
        <taxon>Peptostreptococcales</taxon>
        <taxon>Thermotaleaceae</taxon>
        <taxon>Anaerosolibacter</taxon>
    </lineage>
</organism>
<dbReference type="AlphaFoldDB" id="A0A841KZY9"/>
<keyword evidence="2" id="KW-1185">Reference proteome</keyword>